<dbReference type="EMBL" id="AQHR01000044">
    <property type="protein sequence ID" value="EON77996.1"/>
    <property type="molecule type" value="Genomic_DNA"/>
</dbReference>
<dbReference type="InterPro" id="IPR001034">
    <property type="entry name" value="DeoR_HTH"/>
</dbReference>
<dbReference type="InterPro" id="IPR057727">
    <property type="entry name" value="WCX_dom"/>
</dbReference>
<dbReference type="STRING" id="1232681.ADIS_1535"/>
<dbReference type="PANTHER" id="PTHR34580:SF1">
    <property type="entry name" value="PROTEIN PAFC"/>
    <property type="match status" value="1"/>
</dbReference>
<dbReference type="InterPro" id="IPR028349">
    <property type="entry name" value="PafC-like"/>
</dbReference>
<dbReference type="Gene3D" id="1.10.10.10">
    <property type="entry name" value="Winged helix-like DNA-binding domain superfamily/Winged helix DNA-binding domain"/>
    <property type="match status" value="1"/>
</dbReference>
<dbReference type="AlphaFoldDB" id="R7ZV28"/>
<dbReference type="InterPro" id="IPR036388">
    <property type="entry name" value="WH-like_DNA-bd_sf"/>
</dbReference>
<dbReference type="InterPro" id="IPR013196">
    <property type="entry name" value="HTH_11"/>
</dbReference>
<dbReference type="OrthoDB" id="9815009at2"/>
<dbReference type="InterPro" id="IPR036390">
    <property type="entry name" value="WH_DNA-bd_sf"/>
</dbReference>
<dbReference type="InterPro" id="IPR051534">
    <property type="entry name" value="CBASS_pafABC_assoc_protein"/>
</dbReference>
<reference evidence="4 5" key="1">
    <citation type="submission" date="2013-02" db="EMBL/GenBank/DDBJ databases">
        <title>A novel strain isolated from Lonar lake, Maharashtra, India.</title>
        <authorList>
            <person name="Singh A."/>
        </authorList>
    </citation>
    <scope>NUCLEOTIDE SEQUENCE [LARGE SCALE GENOMIC DNA]</scope>
    <source>
        <strain evidence="4 5">AK24</strain>
    </source>
</reference>
<proteinExistence type="predicted"/>
<dbReference type="PROSITE" id="PS51000">
    <property type="entry name" value="HTH_DEOR_2"/>
    <property type="match status" value="1"/>
</dbReference>
<protein>
    <submittedName>
        <fullName evidence="4">Transcriptional regulator, putative</fullName>
    </submittedName>
</protein>
<sequence length="319" mass="36945">MNRIDRLTAILTQLQSKRAVKAQEIADRFQISLRTVYRDMRSLEEAGIPITGEAGVGYTLVEGYRLAPVQFSKEEVVSLLIAEKIIEKFTDRESSRHFQSAMYKIKSLLNSGQKDRVANLSEQIAVISNPHKDREQTLQSLLNALLESKNVQLKYTSFLEEETTDRVIEPVGVYHAYGKWYLIGWCLLRLAYRTFRLDRVQSVTLLDTMRSRNHPSLSEYLDQVAKDQLLERVVLSVERKNAKYLREMRYHHGFVMEEITGKTVQMTFMTSSLEGLARWILTVADYVDVLEPEPLTELLRDLLKNMLLRLSKTPSNKRK</sequence>
<dbReference type="PANTHER" id="PTHR34580">
    <property type="match status" value="1"/>
</dbReference>
<dbReference type="Pfam" id="PF08279">
    <property type="entry name" value="HTH_11"/>
    <property type="match status" value="1"/>
</dbReference>
<dbReference type="GO" id="GO:0003700">
    <property type="term" value="F:DNA-binding transcription factor activity"/>
    <property type="evidence" value="ECO:0007669"/>
    <property type="project" value="InterPro"/>
</dbReference>
<dbReference type="SUPFAM" id="SSF46785">
    <property type="entry name" value="Winged helix' DNA-binding domain"/>
    <property type="match status" value="1"/>
</dbReference>
<evidence type="ECO:0000259" key="3">
    <source>
        <dbReference type="PROSITE" id="PS51000"/>
    </source>
</evidence>
<organism evidence="4 5">
    <name type="scientific">Lunatimonas lonarensis</name>
    <dbReference type="NCBI Taxonomy" id="1232681"/>
    <lineage>
        <taxon>Bacteria</taxon>
        <taxon>Pseudomonadati</taxon>
        <taxon>Bacteroidota</taxon>
        <taxon>Cytophagia</taxon>
        <taxon>Cytophagales</taxon>
        <taxon>Cyclobacteriaceae</taxon>
    </lineage>
</organism>
<dbReference type="Pfam" id="PF13280">
    <property type="entry name" value="WYL"/>
    <property type="match status" value="1"/>
</dbReference>
<keyword evidence="5" id="KW-1185">Reference proteome</keyword>
<evidence type="ECO:0000313" key="5">
    <source>
        <dbReference type="Proteomes" id="UP000013909"/>
    </source>
</evidence>
<dbReference type="PIRSF" id="PIRSF016838">
    <property type="entry name" value="PafC"/>
    <property type="match status" value="1"/>
</dbReference>
<feature type="domain" description="HTH deoR-type" evidence="3">
    <location>
        <begin position="3"/>
        <end position="58"/>
    </location>
</feature>
<dbReference type="Proteomes" id="UP000013909">
    <property type="component" value="Unassembled WGS sequence"/>
</dbReference>
<dbReference type="InterPro" id="IPR026881">
    <property type="entry name" value="WYL_dom"/>
</dbReference>
<dbReference type="PATRIC" id="fig|1288963.3.peg.1528"/>
<evidence type="ECO:0000256" key="2">
    <source>
        <dbReference type="ARBA" id="ARBA00023163"/>
    </source>
</evidence>
<dbReference type="Pfam" id="PF25583">
    <property type="entry name" value="WCX"/>
    <property type="match status" value="1"/>
</dbReference>
<evidence type="ECO:0000256" key="1">
    <source>
        <dbReference type="ARBA" id="ARBA00023015"/>
    </source>
</evidence>
<comment type="caution">
    <text evidence="4">The sequence shown here is derived from an EMBL/GenBank/DDBJ whole genome shotgun (WGS) entry which is preliminary data.</text>
</comment>
<accession>R7ZV28</accession>
<name>R7ZV28_9BACT</name>
<dbReference type="RefSeq" id="WP_010853678.1">
    <property type="nucleotide sequence ID" value="NZ_AQHR01000044.1"/>
</dbReference>
<evidence type="ECO:0000313" key="4">
    <source>
        <dbReference type="EMBL" id="EON77996.1"/>
    </source>
</evidence>
<keyword evidence="2" id="KW-0804">Transcription</keyword>
<gene>
    <name evidence="4" type="ORF">ADIS_1535</name>
</gene>
<dbReference type="PROSITE" id="PS52050">
    <property type="entry name" value="WYL"/>
    <property type="match status" value="1"/>
</dbReference>
<keyword evidence="1" id="KW-0805">Transcription regulation</keyword>